<dbReference type="InterPro" id="IPR000515">
    <property type="entry name" value="MetI-like"/>
</dbReference>
<dbReference type="GO" id="GO:0005886">
    <property type="term" value="C:plasma membrane"/>
    <property type="evidence" value="ECO:0007669"/>
    <property type="project" value="UniProtKB-SubCell"/>
</dbReference>
<comment type="similarity">
    <text evidence="7">Belongs to the binding-protein-dependent transport system permease family.</text>
</comment>
<dbReference type="PANTHER" id="PTHR30151">
    <property type="entry name" value="ALKANE SULFONATE ABC TRANSPORTER-RELATED, MEMBRANE SUBUNIT"/>
    <property type="match status" value="1"/>
</dbReference>
<dbReference type="InterPro" id="IPR035906">
    <property type="entry name" value="MetI-like_sf"/>
</dbReference>
<keyword evidence="3" id="KW-1003">Cell membrane</keyword>
<reference evidence="9" key="1">
    <citation type="submission" date="2019-11" db="EMBL/GenBank/DDBJ databases">
        <title>Microbial mats filling the niche in hypersaline microbial mats.</title>
        <authorList>
            <person name="Wong H.L."/>
            <person name="Macleod F.I."/>
            <person name="White R.A. III"/>
            <person name="Burns B.P."/>
        </authorList>
    </citation>
    <scope>NUCLEOTIDE SEQUENCE</scope>
    <source>
        <strain evidence="9">Rbin_158</strain>
    </source>
</reference>
<dbReference type="Pfam" id="PF00528">
    <property type="entry name" value="BPD_transp_1"/>
    <property type="match status" value="1"/>
</dbReference>
<feature type="transmembrane region" description="Helical" evidence="7">
    <location>
        <begin position="119"/>
        <end position="138"/>
    </location>
</feature>
<accession>A0A9D5Q6V8</accession>
<comment type="caution">
    <text evidence="9">The sequence shown here is derived from an EMBL/GenBank/DDBJ whole genome shotgun (WGS) entry which is preliminary data.</text>
</comment>
<evidence type="ECO:0000259" key="8">
    <source>
        <dbReference type="PROSITE" id="PS50928"/>
    </source>
</evidence>
<dbReference type="SUPFAM" id="SSF161098">
    <property type="entry name" value="MetI-like"/>
    <property type="match status" value="1"/>
</dbReference>
<evidence type="ECO:0000313" key="10">
    <source>
        <dbReference type="Proteomes" id="UP000649604"/>
    </source>
</evidence>
<feature type="domain" description="ABC transmembrane type-1" evidence="8">
    <location>
        <begin position="82"/>
        <end position="243"/>
    </location>
</feature>
<feature type="non-terminal residue" evidence="9">
    <location>
        <position position="243"/>
    </location>
</feature>
<keyword evidence="5 7" id="KW-1133">Transmembrane helix</keyword>
<feature type="transmembrane region" description="Helical" evidence="7">
    <location>
        <begin position="90"/>
        <end position="107"/>
    </location>
</feature>
<feature type="transmembrane region" description="Helical" evidence="7">
    <location>
        <begin position="197"/>
        <end position="219"/>
    </location>
</feature>
<dbReference type="PROSITE" id="PS50928">
    <property type="entry name" value="ABC_TM1"/>
    <property type="match status" value="1"/>
</dbReference>
<organism evidence="9 10">
    <name type="scientific">candidate division KSB3 bacterium</name>
    <dbReference type="NCBI Taxonomy" id="2044937"/>
    <lineage>
        <taxon>Bacteria</taxon>
        <taxon>candidate division KSB3</taxon>
    </lineage>
</organism>
<name>A0A9D5Q6V8_9BACT</name>
<dbReference type="Proteomes" id="UP000649604">
    <property type="component" value="Unassembled WGS sequence"/>
</dbReference>
<dbReference type="EMBL" id="WJJP01000537">
    <property type="protein sequence ID" value="MBD3326205.1"/>
    <property type="molecule type" value="Genomic_DNA"/>
</dbReference>
<keyword evidence="2 7" id="KW-0813">Transport</keyword>
<dbReference type="AlphaFoldDB" id="A0A9D5Q6V8"/>
<dbReference type="CDD" id="cd06261">
    <property type="entry name" value="TM_PBP2"/>
    <property type="match status" value="1"/>
</dbReference>
<evidence type="ECO:0000256" key="5">
    <source>
        <dbReference type="ARBA" id="ARBA00022989"/>
    </source>
</evidence>
<feature type="transmembrane region" description="Helical" evidence="7">
    <location>
        <begin position="30"/>
        <end position="52"/>
    </location>
</feature>
<dbReference type="Gene3D" id="1.10.3720.10">
    <property type="entry name" value="MetI-like"/>
    <property type="match status" value="1"/>
</dbReference>
<comment type="subcellular location">
    <subcellularLocation>
        <location evidence="1 7">Cell membrane</location>
        <topology evidence="1 7">Multi-pass membrane protein</topology>
    </subcellularLocation>
</comment>
<feature type="transmembrane region" description="Helical" evidence="7">
    <location>
        <begin position="144"/>
        <end position="164"/>
    </location>
</feature>
<sequence length="243" mass="26580">MSDNLSINEMITPPEEEQKKGKGEWLKEHYVWFLVPLLFIVVVASLEAFLVLTKVPTYIFPQPSLIIQGFAQEFTRTIIPHLWITLQEVLIGYLIGATVGIVLGAIVDQSKLVEAIITPYVLILVTTPMVSLVPLLMLKFGFGLVTKIIAVALASGPVIMMNTVGGLRRTSQVRLELMKTLHASTWQTFIKVKFPSALPSISTGLIVGAIFSIITAVGAEFVGGSTGLGNRILYFSQLIQTPK</sequence>
<evidence type="ECO:0000313" key="9">
    <source>
        <dbReference type="EMBL" id="MBD3326205.1"/>
    </source>
</evidence>
<evidence type="ECO:0000256" key="4">
    <source>
        <dbReference type="ARBA" id="ARBA00022692"/>
    </source>
</evidence>
<protein>
    <submittedName>
        <fullName evidence="9">ABC transporter permease subunit</fullName>
    </submittedName>
</protein>
<evidence type="ECO:0000256" key="7">
    <source>
        <dbReference type="RuleBase" id="RU363032"/>
    </source>
</evidence>
<proteinExistence type="inferred from homology"/>
<evidence type="ECO:0000256" key="3">
    <source>
        <dbReference type="ARBA" id="ARBA00022475"/>
    </source>
</evidence>
<evidence type="ECO:0000256" key="2">
    <source>
        <dbReference type="ARBA" id="ARBA00022448"/>
    </source>
</evidence>
<evidence type="ECO:0000256" key="1">
    <source>
        <dbReference type="ARBA" id="ARBA00004651"/>
    </source>
</evidence>
<evidence type="ECO:0000256" key="6">
    <source>
        <dbReference type="ARBA" id="ARBA00023136"/>
    </source>
</evidence>
<dbReference type="PANTHER" id="PTHR30151:SF20">
    <property type="entry name" value="ABC TRANSPORTER PERMEASE PROTEIN HI_0355-RELATED"/>
    <property type="match status" value="1"/>
</dbReference>
<dbReference type="GO" id="GO:0055085">
    <property type="term" value="P:transmembrane transport"/>
    <property type="evidence" value="ECO:0007669"/>
    <property type="project" value="InterPro"/>
</dbReference>
<keyword evidence="6 7" id="KW-0472">Membrane</keyword>
<gene>
    <name evidence="9" type="ORF">GF339_16580</name>
</gene>
<keyword evidence="4 7" id="KW-0812">Transmembrane</keyword>